<dbReference type="SUPFAM" id="SSF69635">
    <property type="entry name" value="Type III secretory system chaperone-like"/>
    <property type="match status" value="1"/>
</dbReference>
<dbReference type="OrthoDB" id="3212317at2"/>
<evidence type="ECO:0000313" key="2">
    <source>
        <dbReference type="Proteomes" id="UP000271573"/>
    </source>
</evidence>
<dbReference type="InterPro" id="IPR019660">
    <property type="entry name" value="Put_sensory_transdc_reg_YbjN"/>
</dbReference>
<dbReference type="RefSeq" id="WP_125567895.1">
    <property type="nucleotide sequence ID" value="NZ_AP019307.1"/>
</dbReference>
<protein>
    <recommendedName>
        <fullName evidence="3">YbjN domain-containing protein</fullName>
    </recommendedName>
</protein>
<gene>
    <name evidence="1" type="ORF">Back2_13310</name>
</gene>
<sequence length="160" mass="18131">MIEVVRAWLSTNEIEATEEQLETGEVKISFTLPGTKKLQTPVRLDLGRHALGIHAFVCRRPDENFEAVYRFLLEQNMRLFGVAYGLDSDGDIYLDARLPLSAVNADDLDRLLGSVLTYADEAFNVLLELGFSTSIRKEWAWREARGESTANLEAFRHLRG</sequence>
<reference evidence="1 2" key="1">
    <citation type="submission" date="2018-11" db="EMBL/GenBank/DDBJ databases">
        <title>Complete genome sequence of Nocardioides baekrokdamisoli strain KCTC 39748.</title>
        <authorList>
            <person name="Kang S.W."/>
            <person name="Lee K.C."/>
            <person name="Kim K.K."/>
            <person name="Kim J.S."/>
            <person name="Kim D.S."/>
            <person name="Ko S.H."/>
            <person name="Yang S.H."/>
            <person name="Shin Y.K."/>
            <person name="Lee J.S."/>
        </authorList>
    </citation>
    <scope>NUCLEOTIDE SEQUENCE [LARGE SCALE GENOMIC DNA]</scope>
    <source>
        <strain evidence="1 2">KCTC 39748</strain>
    </source>
</reference>
<dbReference type="EMBL" id="AP019307">
    <property type="protein sequence ID" value="BBH17044.1"/>
    <property type="molecule type" value="Genomic_DNA"/>
</dbReference>
<dbReference type="AlphaFoldDB" id="A0A3G9J0P6"/>
<keyword evidence="2" id="KW-1185">Reference proteome</keyword>
<dbReference type="Pfam" id="PF10722">
    <property type="entry name" value="YbjN"/>
    <property type="match status" value="1"/>
</dbReference>
<evidence type="ECO:0000313" key="1">
    <source>
        <dbReference type="EMBL" id="BBH17044.1"/>
    </source>
</evidence>
<name>A0A3G9J0P6_9ACTN</name>
<dbReference type="Proteomes" id="UP000271573">
    <property type="component" value="Chromosome"/>
</dbReference>
<accession>A0A3G9J0P6</accession>
<organism evidence="1 2">
    <name type="scientific">Nocardioides baekrokdamisoli</name>
    <dbReference type="NCBI Taxonomy" id="1804624"/>
    <lineage>
        <taxon>Bacteria</taxon>
        <taxon>Bacillati</taxon>
        <taxon>Actinomycetota</taxon>
        <taxon>Actinomycetes</taxon>
        <taxon>Propionibacteriales</taxon>
        <taxon>Nocardioidaceae</taxon>
        <taxon>Nocardioides</taxon>
    </lineage>
</organism>
<proteinExistence type="predicted"/>
<dbReference type="KEGG" id="nbe:Back2_13310"/>
<evidence type="ECO:0008006" key="3">
    <source>
        <dbReference type="Google" id="ProtNLM"/>
    </source>
</evidence>
<dbReference type="Gene3D" id="3.30.1460.10">
    <property type="match status" value="1"/>
</dbReference>